<evidence type="ECO:0000313" key="4">
    <source>
        <dbReference type="Proteomes" id="UP001231189"/>
    </source>
</evidence>
<dbReference type="InterPro" id="IPR013187">
    <property type="entry name" value="F-box-assoc_dom_typ3"/>
</dbReference>
<reference evidence="3" key="1">
    <citation type="submission" date="2023-07" db="EMBL/GenBank/DDBJ databases">
        <title>A chromosome-level genome assembly of Lolium multiflorum.</title>
        <authorList>
            <person name="Chen Y."/>
            <person name="Copetti D."/>
            <person name="Kolliker R."/>
            <person name="Studer B."/>
        </authorList>
    </citation>
    <scope>NUCLEOTIDE SEQUENCE</scope>
    <source>
        <strain evidence="3">02402/16</strain>
        <tissue evidence="3">Leaf</tissue>
    </source>
</reference>
<dbReference type="InterPro" id="IPR050796">
    <property type="entry name" value="SCF_F-box_component"/>
</dbReference>
<dbReference type="Pfam" id="PF08268">
    <property type="entry name" value="FBA_3"/>
    <property type="match status" value="1"/>
</dbReference>
<name>A0AAD8TU00_LOLMU</name>
<dbReference type="PANTHER" id="PTHR31672:SF13">
    <property type="entry name" value="F-BOX PROTEIN CPR30-LIKE"/>
    <property type="match status" value="1"/>
</dbReference>
<sequence length="359" mass="40751">MDRVSTDVLVEILQRLPHSSRRRHARHVCRRWRDAVNNRITETPSTPKLLIWSRSQAIAYVADDLSPSSTGSCTELWRPRSHHHLIASCNGLLCMYNRGDIMGGAITVANPSTGETMPLLPMPCAANFIGRHGWEDWHDAYSFAYHPTTGQFKVVHVPCSYERVYDFHAVHVFTLGNTTWREVSAGPSGAMCKLEAGVVSVHGMTYWVTITRGAAAKIVSFDLTDDRVISATTPVPARHDHCRLTEVHGRLGYIVWPDVWVLVEGKRWIHRYSFEEGIPRQHFVYGEYVLTCNSSSSSFYGHRLIGSDNNNVVLIGHDKKTLVAKWAYAPQRYYYDSDNYVTFAYVETMEPLSVYSKNK</sequence>
<dbReference type="InterPro" id="IPR036047">
    <property type="entry name" value="F-box-like_dom_sf"/>
</dbReference>
<evidence type="ECO:0008006" key="5">
    <source>
        <dbReference type="Google" id="ProtNLM"/>
    </source>
</evidence>
<comment type="caution">
    <text evidence="3">The sequence shown here is derived from an EMBL/GenBank/DDBJ whole genome shotgun (WGS) entry which is preliminary data.</text>
</comment>
<dbReference type="AlphaFoldDB" id="A0AAD8TU00"/>
<accession>A0AAD8TU00</accession>
<proteinExistence type="predicted"/>
<dbReference type="InterPro" id="IPR017451">
    <property type="entry name" value="F-box-assoc_interact_dom"/>
</dbReference>
<gene>
    <name evidence="3" type="ORF">QYE76_008806</name>
</gene>
<protein>
    <recommendedName>
        <fullName evidence="5">F-box domain-containing protein</fullName>
    </recommendedName>
</protein>
<dbReference type="InterPro" id="IPR001810">
    <property type="entry name" value="F-box_dom"/>
</dbReference>
<feature type="domain" description="F-box" evidence="1">
    <location>
        <begin position="6"/>
        <end position="39"/>
    </location>
</feature>
<dbReference type="PANTHER" id="PTHR31672">
    <property type="entry name" value="BNACNNG10540D PROTEIN"/>
    <property type="match status" value="1"/>
</dbReference>
<dbReference type="Proteomes" id="UP001231189">
    <property type="component" value="Unassembled WGS sequence"/>
</dbReference>
<dbReference type="NCBIfam" id="TIGR01640">
    <property type="entry name" value="F_box_assoc_1"/>
    <property type="match status" value="1"/>
</dbReference>
<organism evidence="3 4">
    <name type="scientific">Lolium multiflorum</name>
    <name type="common">Italian ryegrass</name>
    <name type="synonym">Lolium perenne subsp. multiflorum</name>
    <dbReference type="NCBI Taxonomy" id="4521"/>
    <lineage>
        <taxon>Eukaryota</taxon>
        <taxon>Viridiplantae</taxon>
        <taxon>Streptophyta</taxon>
        <taxon>Embryophyta</taxon>
        <taxon>Tracheophyta</taxon>
        <taxon>Spermatophyta</taxon>
        <taxon>Magnoliopsida</taxon>
        <taxon>Liliopsida</taxon>
        <taxon>Poales</taxon>
        <taxon>Poaceae</taxon>
        <taxon>BOP clade</taxon>
        <taxon>Pooideae</taxon>
        <taxon>Poodae</taxon>
        <taxon>Poeae</taxon>
        <taxon>Poeae Chloroplast Group 2 (Poeae type)</taxon>
        <taxon>Loliodinae</taxon>
        <taxon>Loliinae</taxon>
        <taxon>Lolium</taxon>
    </lineage>
</organism>
<evidence type="ECO:0000259" key="2">
    <source>
        <dbReference type="Pfam" id="PF08268"/>
    </source>
</evidence>
<feature type="domain" description="F-box associated beta-propeller type 3" evidence="2">
    <location>
        <begin position="83"/>
        <end position="271"/>
    </location>
</feature>
<dbReference type="SUPFAM" id="SSF81383">
    <property type="entry name" value="F-box domain"/>
    <property type="match status" value="1"/>
</dbReference>
<dbReference type="EMBL" id="JAUUTY010000001">
    <property type="protein sequence ID" value="KAK1692109.1"/>
    <property type="molecule type" value="Genomic_DNA"/>
</dbReference>
<evidence type="ECO:0000313" key="3">
    <source>
        <dbReference type="EMBL" id="KAK1692109.1"/>
    </source>
</evidence>
<dbReference type="Pfam" id="PF00646">
    <property type="entry name" value="F-box"/>
    <property type="match status" value="1"/>
</dbReference>
<dbReference type="Gene3D" id="1.20.1280.50">
    <property type="match status" value="1"/>
</dbReference>
<evidence type="ECO:0000259" key="1">
    <source>
        <dbReference type="Pfam" id="PF00646"/>
    </source>
</evidence>
<keyword evidence="4" id="KW-1185">Reference proteome</keyword>